<proteinExistence type="predicted"/>
<accession>A0ABD0Q3A7</accession>
<evidence type="ECO:0000313" key="2">
    <source>
        <dbReference type="EMBL" id="KAL0180769.1"/>
    </source>
</evidence>
<reference evidence="2 3" key="1">
    <citation type="submission" date="2024-05" db="EMBL/GenBank/DDBJ databases">
        <title>Genome sequencing and assembly of Indian major carp, Cirrhinus mrigala (Hamilton, 1822).</title>
        <authorList>
            <person name="Mohindra V."/>
            <person name="Chowdhury L.M."/>
            <person name="Lal K."/>
            <person name="Jena J.K."/>
        </authorList>
    </citation>
    <scope>NUCLEOTIDE SEQUENCE [LARGE SCALE GENOMIC DNA]</scope>
    <source>
        <strain evidence="2">CM1030</strain>
        <tissue evidence="2">Blood</tissue>
    </source>
</reference>
<protein>
    <submittedName>
        <fullName evidence="2">Uncharacterized protein</fullName>
    </submittedName>
</protein>
<organism evidence="2 3">
    <name type="scientific">Cirrhinus mrigala</name>
    <name type="common">Mrigala</name>
    <dbReference type="NCBI Taxonomy" id="683832"/>
    <lineage>
        <taxon>Eukaryota</taxon>
        <taxon>Metazoa</taxon>
        <taxon>Chordata</taxon>
        <taxon>Craniata</taxon>
        <taxon>Vertebrata</taxon>
        <taxon>Euteleostomi</taxon>
        <taxon>Actinopterygii</taxon>
        <taxon>Neopterygii</taxon>
        <taxon>Teleostei</taxon>
        <taxon>Ostariophysi</taxon>
        <taxon>Cypriniformes</taxon>
        <taxon>Cyprinidae</taxon>
        <taxon>Labeoninae</taxon>
        <taxon>Labeonini</taxon>
        <taxon>Cirrhinus</taxon>
    </lineage>
</organism>
<dbReference type="EMBL" id="JAMKFB020000011">
    <property type="protein sequence ID" value="KAL0180769.1"/>
    <property type="molecule type" value="Genomic_DNA"/>
</dbReference>
<sequence length="63" mass="6621">DQPSCVSKDIALVSEMSESPPRNLSGKSKKPKGLELMPTLVVTSSDLSPLNLSSPSLPTALLQ</sequence>
<feature type="non-terminal residue" evidence="2">
    <location>
        <position position="1"/>
    </location>
</feature>
<keyword evidence="3" id="KW-1185">Reference proteome</keyword>
<feature type="compositionally biased region" description="Polar residues" evidence="1">
    <location>
        <begin position="16"/>
        <end position="26"/>
    </location>
</feature>
<evidence type="ECO:0000256" key="1">
    <source>
        <dbReference type="SAM" id="MobiDB-lite"/>
    </source>
</evidence>
<dbReference type="AlphaFoldDB" id="A0ABD0Q3A7"/>
<evidence type="ECO:0000313" key="3">
    <source>
        <dbReference type="Proteomes" id="UP001529510"/>
    </source>
</evidence>
<name>A0ABD0Q3A7_CIRMR</name>
<feature type="non-terminal residue" evidence="2">
    <location>
        <position position="63"/>
    </location>
</feature>
<dbReference type="Proteomes" id="UP001529510">
    <property type="component" value="Unassembled WGS sequence"/>
</dbReference>
<comment type="caution">
    <text evidence="2">The sequence shown here is derived from an EMBL/GenBank/DDBJ whole genome shotgun (WGS) entry which is preliminary data.</text>
</comment>
<gene>
    <name evidence="2" type="ORF">M9458_023175</name>
</gene>
<feature type="region of interest" description="Disordered" evidence="1">
    <location>
        <begin position="1"/>
        <end position="32"/>
    </location>
</feature>